<dbReference type="Proteomes" id="UP000006426">
    <property type="component" value="Plasmid pmppla107"/>
</dbReference>
<dbReference type="GeneID" id="39474481"/>
<name>A0AAD0V9I4_PSEAV</name>
<keyword evidence="1" id="KW-0614">Plasmid</keyword>
<dbReference type="AlphaFoldDB" id="A0AAD0V9I4"/>
<reference evidence="1 2" key="1">
    <citation type="journal article" date="2011" name="PLoS Pathog.">
        <title>Dynamic evolution of pathogenicity revealed by sequencing and comparative genomics of 19 Pseudomonas syringae isolates.</title>
        <authorList>
            <person name="Baltrus D.A."/>
            <person name="Nishimura M.T."/>
            <person name="Romanchuk A."/>
            <person name="Chang J.H."/>
            <person name="Mukhtar M.S."/>
            <person name="Cherkis K."/>
            <person name="Roach J."/>
            <person name="Grant S.R."/>
            <person name="Jones C.D."/>
            <person name="Dangl J.L."/>
        </authorList>
    </citation>
    <scope>NUCLEOTIDE SEQUENCE [LARGE SCALE GENOMIC DNA]</scope>
    <source>
        <strain evidence="1 2">M301315</strain>
    </source>
</reference>
<evidence type="ECO:0000313" key="2">
    <source>
        <dbReference type="Proteomes" id="UP000006426"/>
    </source>
</evidence>
<geneLocation type="plasmid" evidence="2">
    <name>pmppla107</name>
</geneLocation>
<dbReference type="RefSeq" id="WP_005741831.1">
    <property type="nucleotide sequence ID" value="NZ_CP031226.1"/>
</dbReference>
<evidence type="ECO:0000313" key="1">
    <source>
        <dbReference type="EMBL" id="AXH59872.1"/>
    </source>
</evidence>
<dbReference type="EMBL" id="CP031226">
    <property type="protein sequence ID" value="AXH59872.1"/>
    <property type="molecule type" value="Genomic_DNA"/>
</dbReference>
<organism evidence="1 2">
    <name type="scientific">Pseudomonas amygdali pv. lachrymans str. M301315</name>
    <dbReference type="NCBI Taxonomy" id="629260"/>
    <lineage>
        <taxon>Bacteria</taxon>
        <taxon>Pseudomonadati</taxon>
        <taxon>Pseudomonadota</taxon>
        <taxon>Gammaproteobacteria</taxon>
        <taxon>Pseudomonadales</taxon>
        <taxon>Pseudomonadaceae</taxon>
        <taxon>Pseudomonas</taxon>
        <taxon>Pseudomonas amygdali</taxon>
    </lineage>
</organism>
<accession>A0AAD0V9I4</accession>
<proteinExistence type="predicted"/>
<protein>
    <submittedName>
        <fullName evidence="1">Uncharacterized protein</fullName>
    </submittedName>
</protein>
<gene>
    <name evidence="1" type="ORF">PLA107_032115</name>
</gene>
<sequence>MKEKRARTRTSSKAKAKKLLTRMGFRAHEATHPLCETINQAQHPIEARSANVPNARTLAIMKYHDEHPEEVTRYESSAEFFKSLGI</sequence>